<evidence type="ECO:0000313" key="1">
    <source>
        <dbReference type="EMBL" id="KAF0804249.1"/>
    </source>
</evidence>
<dbReference type="SUPFAM" id="SSF53448">
    <property type="entry name" value="Nucleotide-diphospho-sugar transferases"/>
    <property type="match status" value="1"/>
</dbReference>
<comment type="caution">
    <text evidence="1">The sequence shown here is derived from an EMBL/GenBank/DDBJ whole genome shotgun (WGS) entry which is preliminary data.</text>
</comment>
<reference evidence="1 2" key="1">
    <citation type="submission" date="2012-09" db="EMBL/GenBank/DDBJ databases">
        <title>Genome Sequence of alkane-degrading Bacterium Alcanivorax sp. 6-D-6.</title>
        <authorList>
            <person name="Lai Q."/>
            <person name="Shao Z."/>
        </authorList>
    </citation>
    <scope>NUCLEOTIDE SEQUENCE [LARGE SCALE GENOMIC DNA]</scope>
    <source>
        <strain evidence="1 2">6-D-6</strain>
    </source>
</reference>
<dbReference type="InterPro" id="IPR029044">
    <property type="entry name" value="Nucleotide-diphossugar_trans"/>
</dbReference>
<proteinExistence type="predicted"/>
<dbReference type="Gene3D" id="3.90.550.60">
    <property type="match status" value="1"/>
</dbReference>
<sequence length="586" mass="66423">MSVCLQNIVFPDAELCAELDLYLRLVSGATYSYSSKVLMLKSGSSVSSNTLYGAFSVCKWREYTELNQLSLQIRFQGDLLIRIWGASQHCSKELILEKRASTPSSGVQKIEISKALSELEYDSLYVELVSLSESEVYSMEFCTQQTPSQDVALAIVITTFNRPNDIKATGARLSQFLEQVNQEGLSIQTFVINNGDEIPVNETPYLKVINNPNLGGAGGFSRGLVEARKNASFTHCLFMDDDASCETSSLVLACRFLAFSRFDDLALSGAMLKSNIKYMQHEAGARFHGLVKPLKSNLDLRGYSNVIFNDLPERVDYGAWWFFLFPLDRVKHLAFPFFVRGDDIEFSLSHDFRIITLNGVSTWQDDFAEKSGPMVTYLSTRSTLVTSLLHGGWFKTWLWFAVSALKSGFGLCYDRTMAHCQAAEDVLDGTDFWSENVDMKGRRALINEQTRYERNLDGGSTPNAMGHSFNKKEGAFHKMARFLTLNGHLIPESLFRRPAVVSCDFSLSPFTRVSFLRREVIYTRRGRPVFIARHDKRYFFLVMTRAFSLWCKLALRGKILQKKYGSAHSELTSAAFWQRHFFPSDR</sequence>
<name>A0ABQ6Y518_9GAMM</name>
<evidence type="ECO:0000313" key="2">
    <source>
        <dbReference type="Proteomes" id="UP000771797"/>
    </source>
</evidence>
<dbReference type="Proteomes" id="UP000771797">
    <property type="component" value="Unassembled WGS sequence"/>
</dbReference>
<gene>
    <name evidence="1" type="ORF">A6D6_03245</name>
</gene>
<dbReference type="EMBL" id="AQPF01000035">
    <property type="protein sequence ID" value="KAF0804249.1"/>
    <property type="molecule type" value="Genomic_DNA"/>
</dbReference>
<organism evidence="1 2">
    <name type="scientific">Alcanivorax xiamenensis</name>
    <dbReference type="NCBI Taxonomy" id="1177156"/>
    <lineage>
        <taxon>Bacteria</taxon>
        <taxon>Pseudomonadati</taxon>
        <taxon>Pseudomonadota</taxon>
        <taxon>Gammaproteobacteria</taxon>
        <taxon>Oceanospirillales</taxon>
        <taxon>Alcanivoracaceae</taxon>
        <taxon>Alcanivorax</taxon>
    </lineage>
</organism>
<keyword evidence="2" id="KW-1185">Reference proteome</keyword>
<protein>
    <submittedName>
        <fullName evidence="1">Glycosyltransferase</fullName>
    </submittedName>
</protein>
<accession>A0ABQ6Y518</accession>